<sequence>MISPPAMFRTPGRHGYGVQFHPFSHQRIACATSQHFGIAGAGTVFVLDHTPQGLNLVRAWEWKEGLFDVTWSEANPNILVTGSGDGSLQVWDTDSPTQEPAKILQEHTKEVYGINWSLRRDAQSIVSASWDTTLKMWDVNRSQSLVTLTGHEAVVYAGIWSPFMTGCLASASGDGTLRIWDIKKPYAAAVVIPASKGEILTCDWCRYHPNLVFSGAVDGSVLGWDLRNPRQPVCHLRGHKYAVKRIKCSPFEGNILVTCSYDFTVKTWDMKDPSCAPRETIEHHTEFVYGVDFNLHVPGQIADCSWDETIKVYNPASLQAVTPVPS</sequence>
<dbReference type="InterPro" id="IPR001680">
    <property type="entry name" value="WD40_rpt"/>
</dbReference>
<dbReference type="GO" id="GO:0016558">
    <property type="term" value="P:protein import into peroxisome matrix"/>
    <property type="evidence" value="ECO:0007669"/>
    <property type="project" value="InterPro"/>
</dbReference>
<keyword evidence="6" id="KW-0677">Repeat</keyword>
<dbReference type="EMBL" id="KB303020">
    <property type="protein sequence ID" value="ELU03607.1"/>
    <property type="molecule type" value="Genomic_DNA"/>
</dbReference>
<feature type="repeat" description="WD" evidence="11">
    <location>
        <begin position="75"/>
        <end position="101"/>
    </location>
</feature>
<reference evidence="12 14" key="2">
    <citation type="journal article" date="2013" name="Nature">
        <title>Insights into bilaterian evolution from three spiralian genomes.</title>
        <authorList>
            <person name="Simakov O."/>
            <person name="Marletaz F."/>
            <person name="Cho S.J."/>
            <person name="Edsinger-Gonzales E."/>
            <person name="Havlak P."/>
            <person name="Hellsten U."/>
            <person name="Kuo D.H."/>
            <person name="Larsson T."/>
            <person name="Lv J."/>
            <person name="Arendt D."/>
            <person name="Savage R."/>
            <person name="Osoegawa K."/>
            <person name="de Jong P."/>
            <person name="Grimwood J."/>
            <person name="Chapman J.A."/>
            <person name="Shapiro H."/>
            <person name="Aerts A."/>
            <person name="Otillar R.P."/>
            <person name="Terry A.Y."/>
            <person name="Boore J.L."/>
            <person name="Grigoriev I.V."/>
            <person name="Lindberg D.R."/>
            <person name="Seaver E.C."/>
            <person name="Weisblat D.A."/>
            <person name="Putnam N.H."/>
            <person name="Rokhsar D.S."/>
        </authorList>
    </citation>
    <scope>NUCLEOTIDE SEQUENCE</scope>
    <source>
        <strain evidence="12 14">I ESC-2004</strain>
    </source>
</reference>
<feature type="repeat" description="WD" evidence="11">
    <location>
        <begin position="104"/>
        <end position="147"/>
    </location>
</feature>
<dbReference type="AlphaFoldDB" id="R7UK09"/>
<keyword evidence="14" id="KW-1185">Reference proteome</keyword>
<dbReference type="InterPro" id="IPR015943">
    <property type="entry name" value="WD40/YVTN_repeat-like_dom_sf"/>
</dbReference>
<keyword evidence="8" id="KW-0576">Peroxisome</keyword>
<evidence type="ECO:0000256" key="6">
    <source>
        <dbReference type="ARBA" id="ARBA00022737"/>
    </source>
</evidence>
<evidence type="ECO:0000256" key="7">
    <source>
        <dbReference type="ARBA" id="ARBA00022927"/>
    </source>
</evidence>
<dbReference type="EnsemblMetazoa" id="CapteT91261">
    <property type="protein sequence ID" value="CapteP91261"/>
    <property type="gene ID" value="CapteG91261"/>
</dbReference>
<dbReference type="InterPro" id="IPR019775">
    <property type="entry name" value="WD40_repeat_CS"/>
</dbReference>
<dbReference type="GO" id="GO:0005829">
    <property type="term" value="C:cytosol"/>
    <property type="evidence" value="ECO:0007669"/>
    <property type="project" value="UniProtKB-SubCell"/>
</dbReference>
<comment type="subcellular location">
    <subcellularLocation>
        <location evidence="2">Cytoplasm</location>
        <location evidence="2">Cytosol</location>
    </subcellularLocation>
    <subcellularLocation>
        <location evidence="1">Peroxisome matrix</location>
    </subcellularLocation>
</comment>
<keyword evidence="5 11" id="KW-0853">WD repeat</keyword>
<dbReference type="GO" id="GO:0005782">
    <property type="term" value="C:peroxisomal matrix"/>
    <property type="evidence" value="ECO:0007669"/>
    <property type="project" value="UniProtKB-SubCell"/>
</dbReference>
<evidence type="ECO:0000256" key="4">
    <source>
        <dbReference type="ARBA" id="ARBA00022490"/>
    </source>
</evidence>
<evidence type="ECO:0000256" key="10">
    <source>
        <dbReference type="ARBA" id="ARBA00032565"/>
    </source>
</evidence>
<proteinExistence type="inferred from homology"/>
<dbReference type="InterPro" id="IPR020472">
    <property type="entry name" value="WD40_PAC1"/>
</dbReference>
<dbReference type="EMBL" id="AMQN01001489">
    <property type="status" value="NOT_ANNOTATED_CDS"/>
    <property type="molecule type" value="Genomic_DNA"/>
</dbReference>
<evidence type="ECO:0000256" key="9">
    <source>
        <dbReference type="ARBA" id="ARBA00024017"/>
    </source>
</evidence>
<evidence type="ECO:0000256" key="3">
    <source>
        <dbReference type="ARBA" id="ARBA00022448"/>
    </source>
</evidence>
<gene>
    <name evidence="12" type="ORF">CAPTEDRAFT_91261</name>
</gene>
<evidence type="ECO:0000256" key="5">
    <source>
        <dbReference type="ARBA" id="ARBA00022574"/>
    </source>
</evidence>
<dbReference type="Pfam" id="PF00400">
    <property type="entry name" value="WD40"/>
    <property type="match status" value="5"/>
</dbReference>
<dbReference type="STRING" id="283909.R7UK09"/>
<name>R7UK09_CAPTE</name>
<reference evidence="13" key="3">
    <citation type="submission" date="2015-06" db="UniProtKB">
        <authorList>
            <consortium name="EnsemblMetazoa"/>
        </authorList>
    </citation>
    <scope>IDENTIFICATION</scope>
</reference>
<dbReference type="PANTHER" id="PTHR46027">
    <property type="entry name" value="PEROXISOMAL TARGETING SIGNAL 2 RECEPTOR"/>
    <property type="match status" value="1"/>
</dbReference>
<comment type="similarity">
    <text evidence="9">Belongs to the WD repeat peroxin-7 family.</text>
</comment>
<dbReference type="SMART" id="SM00320">
    <property type="entry name" value="WD40"/>
    <property type="match status" value="6"/>
</dbReference>
<dbReference type="InterPro" id="IPR044536">
    <property type="entry name" value="PEX7"/>
</dbReference>
<dbReference type="OMA" id="FAVHWNL"/>
<feature type="repeat" description="WD" evidence="11">
    <location>
        <begin position="236"/>
        <end position="278"/>
    </location>
</feature>
<dbReference type="PROSITE" id="PS50294">
    <property type="entry name" value="WD_REPEATS_REGION"/>
    <property type="match status" value="3"/>
</dbReference>
<dbReference type="HOGENOM" id="CLU_046581_0_1_1"/>
<feature type="repeat" description="WD" evidence="11">
    <location>
        <begin position="148"/>
        <end position="190"/>
    </location>
</feature>
<dbReference type="PRINTS" id="PR00320">
    <property type="entry name" value="GPROTEINBRPT"/>
</dbReference>
<dbReference type="SUPFAM" id="SSF50978">
    <property type="entry name" value="WD40 repeat-like"/>
    <property type="match status" value="1"/>
</dbReference>
<evidence type="ECO:0000313" key="14">
    <source>
        <dbReference type="Proteomes" id="UP000014760"/>
    </source>
</evidence>
<dbReference type="PANTHER" id="PTHR46027:SF1">
    <property type="entry name" value="PEROXISOMAL TARGETING SIGNAL 2 RECEPTOR"/>
    <property type="match status" value="1"/>
</dbReference>
<evidence type="ECO:0000313" key="13">
    <source>
        <dbReference type="EnsemblMetazoa" id="CapteP91261"/>
    </source>
</evidence>
<evidence type="ECO:0000313" key="12">
    <source>
        <dbReference type="EMBL" id="ELU03607.1"/>
    </source>
</evidence>
<reference evidence="14" key="1">
    <citation type="submission" date="2012-12" db="EMBL/GenBank/DDBJ databases">
        <authorList>
            <person name="Hellsten U."/>
            <person name="Grimwood J."/>
            <person name="Chapman J.A."/>
            <person name="Shapiro H."/>
            <person name="Aerts A."/>
            <person name="Otillar R.P."/>
            <person name="Terry A.Y."/>
            <person name="Boore J.L."/>
            <person name="Simakov O."/>
            <person name="Marletaz F."/>
            <person name="Cho S.-J."/>
            <person name="Edsinger-Gonzales E."/>
            <person name="Havlak P."/>
            <person name="Kuo D.-H."/>
            <person name="Larsson T."/>
            <person name="Lv J."/>
            <person name="Arendt D."/>
            <person name="Savage R."/>
            <person name="Osoegawa K."/>
            <person name="de Jong P."/>
            <person name="Lindberg D.R."/>
            <person name="Seaver E.C."/>
            <person name="Weisblat D.A."/>
            <person name="Putnam N.H."/>
            <person name="Grigoriev I.V."/>
            <person name="Rokhsar D.S."/>
        </authorList>
    </citation>
    <scope>NUCLEOTIDE SEQUENCE</scope>
    <source>
        <strain evidence="14">I ESC-2004</strain>
    </source>
</reference>
<dbReference type="PROSITE" id="PS50082">
    <property type="entry name" value="WD_REPEATS_2"/>
    <property type="match status" value="4"/>
</dbReference>
<dbReference type="OrthoDB" id="273771at2759"/>
<dbReference type="Gene3D" id="2.130.10.10">
    <property type="entry name" value="YVTN repeat-like/Quinoprotein amine dehydrogenase"/>
    <property type="match status" value="1"/>
</dbReference>
<dbReference type="Proteomes" id="UP000014760">
    <property type="component" value="Unassembled WGS sequence"/>
</dbReference>
<keyword evidence="4" id="KW-0963">Cytoplasm</keyword>
<dbReference type="InterPro" id="IPR036322">
    <property type="entry name" value="WD40_repeat_dom_sf"/>
</dbReference>
<dbReference type="PROSITE" id="PS00678">
    <property type="entry name" value="WD_REPEATS_1"/>
    <property type="match status" value="4"/>
</dbReference>
<evidence type="ECO:0000256" key="8">
    <source>
        <dbReference type="ARBA" id="ARBA00023140"/>
    </source>
</evidence>
<evidence type="ECO:0000256" key="1">
    <source>
        <dbReference type="ARBA" id="ARBA00004253"/>
    </source>
</evidence>
<dbReference type="FunCoup" id="R7UK09">
    <property type="interactions" value="107"/>
</dbReference>
<dbReference type="GO" id="GO:0005053">
    <property type="term" value="F:peroxisome matrix targeting signal-2 binding"/>
    <property type="evidence" value="ECO:0007669"/>
    <property type="project" value="InterPro"/>
</dbReference>
<keyword evidence="7" id="KW-0653">Protein transport</keyword>
<accession>R7UK09</accession>
<keyword evidence="3" id="KW-0813">Transport</keyword>
<evidence type="ECO:0000256" key="11">
    <source>
        <dbReference type="PROSITE-ProRule" id="PRU00221"/>
    </source>
</evidence>
<protein>
    <recommendedName>
        <fullName evidence="10">Peroxin-7</fullName>
    </recommendedName>
</protein>
<organism evidence="12">
    <name type="scientific">Capitella teleta</name>
    <name type="common">Polychaete worm</name>
    <dbReference type="NCBI Taxonomy" id="283909"/>
    <lineage>
        <taxon>Eukaryota</taxon>
        <taxon>Metazoa</taxon>
        <taxon>Spiralia</taxon>
        <taxon>Lophotrochozoa</taxon>
        <taxon>Annelida</taxon>
        <taxon>Polychaeta</taxon>
        <taxon>Sedentaria</taxon>
        <taxon>Scolecida</taxon>
        <taxon>Capitellidae</taxon>
        <taxon>Capitella</taxon>
    </lineage>
</organism>
<evidence type="ECO:0000256" key="2">
    <source>
        <dbReference type="ARBA" id="ARBA00004514"/>
    </source>
</evidence>